<dbReference type="InterPro" id="IPR029062">
    <property type="entry name" value="Class_I_gatase-like"/>
</dbReference>
<evidence type="ECO:0000256" key="4">
    <source>
        <dbReference type="ARBA" id="ARBA00022723"/>
    </source>
</evidence>
<dbReference type="GO" id="GO:0046872">
    <property type="term" value="F:metal ion binding"/>
    <property type="evidence" value="ECO:0007669"/>
    <property type="project" value="UniProtKB-KW"/>
</dbReference>
<comment type="caution">
    <text evidence="10">The sequence shown here is derived from an EMBL/GenBank/DDBJ whole genome shotgun (WGS) entry which is preliminary data.</text>
</comment>
<dbReference type="InterPro" id="IPR003476">
    <property type="entry name" value="Glyco_hydro_42"/>
</dbReference>
<evidence type="ECO:0000256" key="6">
    <source>
        <dbReference type="ARBA" id="ARBA00022833"/>
    </source>
</evidence>
<feature type="domain" description="Glycoside hydrolase family 42 N-terminal" evidence="8">
    <location>
        <begin position="17"/>
        <end position="381"/>
    </location>
</feature>
<keyword evidence="7" id="KW-0326">Glycosidase</keyword>
<protein>
    <recommendedName>
        <fullName evidence="3">beta-galactosidase</fullName>
        <ecNumber evidence="3">3.2.1.23</ecNumber>
    </recommendedName>
</protein>
<dbReference type="Proteomes" id="UP000032483">
    <property type="component" value="Unassembled WGS sequence"/>
</dbReference>
<dbReference type="SUPFAM" id="SSF51011">
    <property type="entry name" value="Glycosyl hydrolase domain"/>
    <property type="match status" value="1"/>
</dbReference>
<gene>
    <name evidence="10" type="ORF">TQ39_17675</name>
</gene>
<keyword evidence="11" id="KW-1185">Reference proteome</keyword>
<evidence type="ECO:0000256" key="2">
    <source>
        <dbReference type="ARBA" id="ARBA00005940"/>
    </source>
</evidence>
<evidence type="ECO:0000256" key="7">
    <source>
        <dbReference type="ARBA" id="ARBA00023295"/>
    </source>
</evidence>
<dbReference type="SUPFAM" id="SSF51445">
    <property type="entry name" value="(Trans)glycosidases"/>
    <property type="match status" value="1"/>
</dbReference>
<evidence type="ECO:0000256" key="3">
    <source>
        <dbReference type="ARBA" id="ARBA00012756"/>
    </source>
</evidence>
<dbReference type="InterPro" id="IPR013529">
    <property type="entry name" value="Glyco_hydro_42_N"/>
</dbReference>
<dbReference type="InterPro" id="IPR013738">
    <property type="entry name" value="Beta_galactosidase_Trimer"/>
</dbReference>
<evidence type="ECO:0000313" key="11">
    <source>
        <dbReference type="Proteomes" id="UP000032483"/>
    </source>
</evidence>
<dbReference type="RefSeq" id="WP_009322636.1">
    <property type="nucleotide sequence ID" value="NZ_JXXK01000040.1"/>
</dbReference>
<keyword evidence="5" id="KW-0378">Hydrolase</keyword>
<dbReference type="GeneID" id="42858369"/>
<dbReference type="GO" id="GO:0004565">
    <property type="term" value="F:beta-galactosidase activity"/>
    <property type="evidence" value="ECO:0007669"/>
    <property type="project" value="UniProtKB-EC"/>
</dbReference>
<comment type="similarity">
    <text evidence="2">Belongs to the glycosyl hydrolase 42 family.</text>
</comment>
<dbReference type="Gene3D" id="3.20.20.80">
    <property type="entry name" value="Glycosidases"/>
    <property type="match status" value="1"/>
</dbReference>
<dbReference type="PATRIC" id="fig|1550024.3.peg.4044"/>
<dbReference type="GO" id="GO:0009341">
    <property type="term" value="C:beta-galactosidase complex"/>
    <property type="evidence" value="ECO:0007669"/>
    <property type="project" value="InterPro"/>
</dbReference>
<evidence type="ECO:0000313" key="10">
    <source>
        <dbReference type="EMBL" id="KJF38492.1"/>
    </source>
</evidence>
<proteinExistence type="inferred from homology"/>
<accession>A0A0D8IUZ3</accession>
<dbReference type="Pfam" id="PF08532">
    <property type="entry name" value="Glyco_hydro_42M"/>
    <property type="match status" value="1"/>
</dbReference>
<organism evidence="10 11">
    <name type="scientific">Ruthenibacterium lactatiformans</name>
    <dbReference type="NCBI Taxonomy" id="1550024"/>
    <lineage>
        <taxon>Bacteria</taxon>
        <taxon>Bacillati</taxon>
        <taxon>Bacillota</taxon>
        <taxon>Clostridia</taxon>
        <taxon>Eubacteriales</taxon>
        <taxon>Oscillospiraceae</taxon>
        <taxon>Ruthenibacterium</taxon>
    </lineage>
</organism>
<keyword evidence="6" id="KW-0862">Zinc</keyword>
<dbReference type="EMBL" id="JXXK01000040">
    <property type="protein sequence ID" value="KJF38492.1"/>
    <property type="molecule type" value="Genomic_DNA"/>
</dbReference>
<sequence>MESNFLFGAVYIIEQDYTDEEMRRDLTNMRDCGFNLITLWPIGNAWLAKSSHEWVFSKTRYVLDLCQELGMKAILQLFGQNQAQEFMPDSACTSEMEYGDQYGPWYNVDCMWANLNHPVVRDYFDTYFREAITALKDHPAVYGWDVFNEAHFRSDDEWTTRKYQEWLREKYGTIEKLNKEWYRRYESFEQVRSEMRRAPYSIWSSLLPAVEYEKFRSVNVTEICRFLYDTARKYDDAHPIIVDGTSSAVVAQDVTMRNNDEFETAYVPDIYGATFYPKSWGRNYKDTPWTLSMYFSIPAGAARKAHKPYFVNELQTHTQSVLTPGSEVNCEELVSWTLMCIFTGLSGMQLWRWRPFLHGYQATGRGLTLMDGTPNERAEAMSSLMRVIRSNSELFDNFCISSPSVQIAYNYDVRLYFDSLLKFGEAGKSFWAQNMEGWYKLFWNWGMSVEFTDLSRLGVGERQVPVMVLPGAIRISEEEAQSLCRYVENGGVLIADGRMGALDDRGCVPPEGIPGKTLSKLFGVVEIDVDSGKGMKTKEGTLHTGYQSQKLKLTDPSARVLAVMEDGTPAVVLHEYGKGKTLYFNNFEGLVLLEKLWPELKEIISQVTAKVSCIRAQKDEHVHLSYIESETQKAVLAVNFSDKAENVSLTGLPAGVVLTELFTGNTVQADNQAVFTLPACSHAVYVYEK</sequence>
<dbReference type="SUPFAM" id="SSF52317">
    <property type="entry name" value="Class I glutamine amidotransferase-like"/>
    <property type="match status" value="1"/>
</dbReference>
<name>A0A0D8IUZ3_9FIRM</name>
<dbReference type="EC" id="3.2.1.23" evidence="3"/>
<dbReference type="InterPro" id="IPR017853">
    <property type="entry name" value="GH"/>
</dbReference>
<dbReference type="PANTHER" id="PTHR36447:SF2">
    <property type="entry name" value="BETA-GALACTOSIDASE YESZ"/>
    <property type="match status" value="1"/>
</dbReference>
<evidence type="ECO:0000259" key="8">
    <source>
        <dbReference type="Pfam" id="PF02449"/>
    </source>
</evidence>
<evidence type="ECO:0000256" key="1">
    <source>
        <dbReference type="ARBA" id="ARBA00001412"/>
    </source>
</evidence>
<reference evidence="10" key="1">
    <citation type="submission" date="2015-02" db="EMBL/GenBank/DDBJ databases">
        <title>A novel member of the family Ruminococcaceae isolated from human feces.</title>
        <authorList>
            <person name="Shkoporov A.N."/>
            <person name="Chaplin A.V."/>
            <person name="Motuzova O.V."/>
            <person name="Kafarskaia L.I."/>
            <person name="Khokhlova E.V."/>
            <person name="Efimov B.A."/>
        </authorList>
    </citation>
    <scope>NUCLEOTIDE SEQUENCE [LARGE SCALE GENOMIC DNA]</scope>
    <source>
        <strain evidence="10">585-1</strain>
    </source>
</reference>
<dbReference type="GO" id="GO:0005975">
    <property type="term" value="P:carbohydrate metabolic process"/>
    <property type="evidence" value="ECO:0007669"/>
    <property type="project" value="InterPro"/>
</dbReference>
<comment type="catalytic activity">
    <reaction evidence="1">
        <text>Hydrolysis of terminal non-reducing beta-D-galactose residues in beta-D-galactosides.</text>
        <dbReference type="EC" id="3.2.1.23"/>
    </reaction>
</comment>
<dbReference type="Pfam" id="PF02449">
    <property type="entry name" value="Glyco_hydro_42"/>
    <property type="match status" value="1"/>
</dbReference>
<evidence type="ECO:0000256" key="5">
    <source>
        <dbReference type="ARBA" id="ARBA00022801"/>
    </source>
</evidence>
<dbReference type="AlphaFoldDB" id="A0A0D8IUZ3"/>
<dbReference type="CDD" id="cd03143">
    <property type="entry name" value="A4_beta-galactosidase_middle_domain"/>
    <property type="match status" value="1"/>
</dbReference>
<evidence type="ECO:0000259" key="9">
    <source>
        <dbReference type="Pfam" id="PF08532"/>
    </source>
</evidence>
<keyword evidence="4" id="KW-0479">Metal-binding</keyword>
<dbReference type="PANTHER" id="PTHR36447">
    <property type="entry name" value="BETA-GALACTOSIDASE GANA"/>
    <property type="match status" value="1"/>
</dbReference>
<feature type="domain" description="Beta-galactosidase trimerisation" evidence="9">
    <location>
        <begin position="432"/>
        <end position="597"/>
    </location>
</feature>
<dbReference type="Gene3D" id="3.40.50.880">
    <property type="match status" value="1"/>
</dbReference>